<reference evidence="1" key="1">
    <citation type="journal article" date="2020" name="Stud. Mycol.">
        <title>101 Dothideomycetes genomes: a test case for predicting lifestyles and emergence of pathogens.</title>
        <authorList>
            <person name="Haridas S."/>
            <person name="Albert R."/>
            <person name="Binder M."/>
            <person name="Bloem J."/>
            <person name="Labutti K."/>
            <person name="Salamov A."/>
            <person name="Andreopoulos B."/>
            <person name="Baker S."/>
            <person name="Barry K."/>
            <person name="Bills G."/>
            <person name="Bluhm B."/>
            <person name="Cannon C."/>
            <person name="Castanera R."/>
            <person name="Culley D."/>
            <person name="Daum C."/>
            <person name="Ezra D."/>
            <person name="Gonzalez J."/>
            <person name="Henrissat B."/>
            <person name="Kuo A."/>
            <person name="Liang C."/>
            <person name="Lipzen A."/>
            <person name="Lutzoni F."/>
            <person name="Magnuson J."/>
            <person name="Mondo S."/>
            <person name="Nolan M."/>
            <person name="Ohm R."/>
            <person name="Pangilinan J."/>
            <person name="Park H.-J."/>
            <person name="Ramirez L."/>
            <person name="Alfaro M."/>
            <person name="Sun H."/>
            <person name="Tritt A."/>
            <person name="Yoshinaga Y."/>
            <person name="Zwiers L.-H."/>
            <person name="Turgeon B."/>
            <person name="Goodwin S."/>
            <person name="Spatafora J."/>
            <person name="Crous P."/>
            <person name="Grigoriev I."/>
        </authorList>
    </citation>
    <scope>NUCLEOTIDE SEQUENCE</scope>
    <source>
        <strain evidence="1">CBS 175.79</strain>
    </source>
</reference>
<dbReference type="EMBL" id="ML978105">
    <property type="protein sequence ID" value="KAF2008254.1"/>
    <property type="molecule type" value="Genomic_DNA"/>
</dbReference>
<name>A0A6A5X636_9PLEO</name>
<protein>
    <recommendedName>
        <fullName evidence="3">Tetratricopeptide repeat protein</fullName>
    </recommendedName>
</protein>
<evidence type="ECO:0000313" key="1">
    <source>
        <dbReference type="EMBL" id="KAF2008254.1"/>
    </source>
</evidence>
<evidence type="ECO:0008006" key="3">
    <source>
        <dbReference type="Google" id="ProtNLM"/>
    </source>
</evidence>
<feature type="non-terminal residue" evidence="1">
    <location>
        <position position="1"/>
    </location>
</feature>
<sequence length="81" mass="9062">LLESVVAIEAEVLAEDHPDRLASQHALAGAYYANGETKRAIELMEYVVLVKAHVFRADHPSRLVSGNVLRDMRAKRTESLY</sequence>
<dbReference type="GeneID" id="54279320"/>
<dbReference type="OrthoDB" id="20872at2759"/>
<dbReference type="InterPro" id="IPR011990">
    <property type="entry name" value="TPR-like_helical_dom_sf"/>
</dbReference>
<keyword evidence="2" id="KW-1185">Reference proteome</keyword>
<dbReference type="Gene3D" id="1.25.40.10">
    <property type="entry name" value="Tetratricopeptide repeat domain"/>
    <property type="match status" value="1"/>
</dbReference>
<dbReference type="Proteomes" id="UP000799778">
    <property type="component" value="Unassembled WGS sequence"/>
</dbReference>
<accession>A0A6A5X636</accession>
<organism evidence="1 2">
    <name type="scientific">Aaosphaeria arxii CBS 175.79</name>
    <dbReference type="NCBI Taxonomy" id="1450172"/>
    <lineage>
        <taxon>Eukaryota</taxon>
        <taxon>Fungi</taxon>
        <taxon>Dikarya</taxon>
        <taxon>Ascomycota</taxon>
        <taxon>Pezizomycotina</taxon>
        <taxon>Dothideomycetes</taxon>
        <taxon>Pleosporomycetidae</taxon>
        <taxon>Pleosporales</taxon>
        <taxon>Pleosporales incertae sedis</taxon>
        <taxon>Aaosphaeria</taxon>
    </lineage>
</organism>
<gene>
    <name evidence="1" type="ORF">BU24DRAFT_209966</name>
</gene>
<dbReference type="RefSeq" id="XP_033376593.1">
    <property type="nucleotide sequence ID" value="XM_033521923.1"/>
</dbReference>
<dbReference type="AlphaFoldDB" id="A0A6A5X636"/>
<proteinExistence type="predicted"/>
<evidence type="ECO:0000313" key="2">
    <source>
        <dbReference type="Proteomes" id="UP000799778"/>
    </source>
</evidence>